<dbReference type="Proteomes" id="UP000070544">
    <property type="component" value="Unassembled WGS sequence"/>
</dbReference>
<dbReference type="PROSITE" id="PS50082">
    <property type="entry name" value="WD_REPEATS_2"/>
    <property type="match status" value="6"/>
</dbReference>
<dbReference type="PROSITE" id="PS50294">
    <property type="entry name" value="WD_REPEATS_REGION"/>
    <property type="match status" value="4"/>
</dbReference>
<dbReference type="PANTHER" id="PTHR19848">
    <property type="entry name" value="WD40 REPEAT PROTEIN"/>
    <property type="match status" value="1"/>
</dbReference>
<sequence length="380" mass="40974">MHLVFLYAGIRSIHAESRGFTYKLGVKFKPHEMTLTNCCLNKAGDRYVNASYDRSVRLYSTSTLLSTPSQSTSPPPPLLTLNQHESLVYHLTYNLPFSDKLLTCSLDRTARLWDGATGKSLYALVGHQGEVVAGCFDAKSTKIATGGMDGAALVWDVRTGLQVARLDAHEDGVPVVEFEPSFAERETTRDKNGSIITAGMDGHVRVWDLRNPAEEVWDWGLDDEASVTGASWVGESRTVVAGGTDGTVRLWDAVSGAEIGMSRDCSGDVLSVVASIDGAYIAAAGSDGVARIYDGKTLRLLHTLQGTNNEICRVTFSPSGEMLLTSGNEGTIRLWDVAGGHCLQTLDDHSGSVFAAHFSYDSTKVITAARDDTVIVYEAV</sequence>
<dbReference type="PRINTS" id="PR00320">
    <property type="entry name" value="GPROTEINBRPT"/>
</dbReference>
<gene>
    <name evidence="4" type="ORF">M427DRAFT_93952</name>
</gene>
<keyword evidence="1 3" id="KW-0853">WD repeat</keyword>
<feature type="repeat" description="WD" evidence="3">
    <location>
        <begin position="166"/>
        <end position="211"/>
    </location>
</feature>
<dbReference type="InterPro" id="IPR015943">
    <property type="entry name" value="WD40/YVTN_repeat-like_dom_sf"/>
</dbReference>
<feature type="repeat" description="WD" evidence="3">
    <location>
        <begin position="304"/>
        <end position="345"/>
    </location>
</feature>
<organism evidence="4 5">
    <name type="scientific">Gonapodya prolifera (strain JEL478)</name>
    <name type="common">Monoblepharis prolifera</name>
    <dbReference type="NCBI Taxonomy" id="1344416"/>
    <lineage>
        <taxon>Eukaryota</taxon>
        <taxon>Fungi</taxon>
        <taxon>Fungi incertae sedis</taxon>
        <taxon>Chytridiomycota</taxon>
        <taxon>Chytridiomycota incertae sedis</taxon>
        <taxon>Monoblepharidomycetes</taxon>
        <taxon>Monoblepharidales</taxon>
        <taxon>Gonapodyaceae</taxon>
        <taxon>Gonapodya</taxon>
    </lineage>
</organism>
<dbReference type="InterPro" id="IPR036322">
    <property type="entry name" value="WD40_repeat_dom_sf"/>
</dbReference>
<dbReference type="STRING" id="1344416.A0A139AVQ2"/>
<protein>
    <submittedName>
        <fullName evidence="4">WD40 repeat-like protein</fullName>
    </submittedName>
</protein>
<feature type="repeat" description="WD" evidence="3">
    <location>
        <begin position="346"/>
        <end position="380"/>
    </location>
</feature>
<dbReference type="PANTHER" id="PTHR19848:SF8">
    <property type="entry name" value="F-BOX AND WD REPEAT DOMAIN CONTAINING 7"/>
    <property type="match status" value="1"/>
</dbReference>
<dbReference type="InterPro" id="IPR020472">
    <property type="entry name" value="WD40_PAC1"/>
</dbReference>
<keyword evidence="2" id="KW-0677">Repeat</keyword>
<feature type="repeat" description="WD" evidence="3">
    <location>
        <begin position="81"/>
        <end position="123"/>
    </location>
</feature>
<reference evidence="4 5" key="1">
    <citation type="journal article" date="2015" name="Genome Biol. Evol.">
        <title>Phylogenomic analyses indicate that early fungi evolved digesting cell walls of algal ancestors of land plants.</title>
        <authorList>
            <person name="Chang Y."/>
            <person name="Wang S."/>
            <person name="Sekimoto S."/>
            <person name="Aerts A.L."/>
            <person name="Choi C."/>
            <person name="Clum A."/>
            <person name="LaButti K.M."/>
            <person name="Lindquist E.A."/>
            <person name="Yee Ngan C."/>
            <person name="Ohm R.A."/>
            <person name="Salamov A.A."/>
            <person name="Grigoriev I.V."/>
            <person name="Spatafora J.W."/>
            <person name="Berbee M.L."/>
        </authorList>
    </citation>
    <scope>NUCLEOTIDE SEQUENCE [LARGE SCALE GENOMIC DNA]</scope>
    <source>
        <strain evidence="4 5">JEL478</strain>
    </source>
</reference>
<dbReference type="Pfam" id="PF00400">
    <property type="entry name" value="WD40"/>
    <property type="match status" value="7"/>
</dbReference>
<keyword evidence="5" id="KW-1185">Reference proteome</keyword>
<dbReference type="Gene3D" id="2.130.10.10">
    <property type="entry name" value="YVTN repeat-like/Quinoprotein amine dehydrogenase"/>
    <property type="match status" value="2"/>
</dbReference>
<evidence type="ECO:0000256" key="2">
    <source>
        <dbReference type="ARBA" id="ARBA00022737"/>
    </source>
</evidence>
<evidence type="ECO:0000313" key="4">
    <source>
        <dbReference type="EMBL" id="KXS20810.1"/>
    </source>
</evidence>
<dbReference type="EMBL" id="KQ965734">
    <property type="protein sequence ID" value="KXS20810.1"/>
    <property type="molecule type" value="Genomic_DNA"/>
</dbReference>
<dbReference type="CDD" id="cd00200">
    <property type="entry name" value="WD40"/>
    <property type="match status" value="1"/>
</dbReference>
<feature type="repeat" description="WD" evidence="3">
    <location>
        <begin position="220"/>
        <end position="261"/>
    </location>
</feature>
<proteinExistence type="predicted"/>
<dbReference type="OMA" id="ATASADX"/>
<dbReference type="OrthoDB" id="538223at2759"/>
<name>A0A139AVQ2_GONPJ</name>
<dbReference type="SMART" id="SM00320">
    <property type="entry name" value="WD40"/>
    <property type="match status" value="8"/>
</dbReference>
<dbReference type="AlphaFoldDB" id="A0A139AVQ2"/>
<dbReference type="SUPFAM" id="SSF50978">
    <property type="entry name" value="WD40 repeat-like"/>
    <property type="match status" value="1"/>
</dbReference>
<feature type="repeat" description="WD" evidence="3">
    <location>
        <begin position="124"/>
        <end position="165"/>
    </location>
</feature>
<accession>A0A139AVQ2</accession>
<evidence type="ECO:0000313" key="5">
    <source>
        <dbReference type="Proteomes" id="UP000070544"/>
    </source>
</evidence>
<evidence type="ECO:0000256" key="1">
    <source>
        <dbReference type="ARBA" id="ARBA00022574"/>
    </source>
</evidence>
<dbReference type="PROSITE" id="PS00678">
    <property type="entry name" value="WD_REPEATS_1"/>
    <property type="match status" value="2"/>
</dbReference>
<dbReference type="InterPro" id="IPR019775">
    <property type="entry name" value="WD40_repeat_CS"/>
</dbReference>
<dbReference type="InterPro" id="IPR001680">
    <property type="entry name" value="WD40_rpt"/>
</dbReference>
<evidence type="ECO:0000256" key="3">
    <source>
        <dbReference type="PROSITE-ProRule" id="PRU00221"/>
    </source>
</evidence>